<feature type="chain" id="PRO_5045106536" evidence="2">
    <location>
        <begin position="20"/>
        <end position="139"/>
    </location>
</feature>
<protein>
    <submittedName>
        <fullName evidence="4">DUF4124 domain-containing protein</fullName>
    </submittedName>
</protein>
<feature type="compositionally biased region" description="Pro residues" evidence="1">
    <location>
        <begin position="58"/>
        <end position="68"/>
    </location>
</feature>
<dbReference type="Pfam" id="PF13511">
    <property type="entry name" value="DUF4124"/>
    <property type="match status" value="1"/>
</dbReference>
<reference evidence="4 5" key="1">
    <citation type="journal article" date="2011" name="Curr. Microbiol.">
        <title>Luteibacter jiangsuensis sp. nov.: a methamidophos-degrading bacterium isolated from a methamidophos-manufacturing factory.</title>
        <authorList>
            <person name="Wang L."/>
            <person name="Wang G.L."/>
            <person name="Li S.P."/>
            <person name="Jiang J.D."/>
        </authorList>
    </citation>
    <scope>NUCLEOTIDE SEQUENCE [LARGE SCALE GENOMIC DNA]</scope>
    <source>
        <strain evidence="4 5">CGMCC 1.10133</strain>
    </source>
</reference>
<feature type="domain" description="DUF4124" evidence="3">
    <location>
        <begin position="9"/>
        <end position="62"/>
    </location>
</feature>
<evidence type="ECO:0000256" key="1">
    <source>
        <dbReference type="SAM" id="MobiDB-lite"/>
    </source>
</evidence>
<evidence type="ECO:0000256" key="2">
    <source>
        <dbReference type="SAM" id="SignalP"/>
    </source>
</evidence>
<name>A0ABX0Q9F6_9GAMM</name>
<keyword evidence="2" id="KW-0732">Signal</keyword>
<feature type="signal peptide" evidence="2">
    <location>
        <begin position="1"/>
        <end position="19"/>
    </location>
</feature>
<dbReference type="InterPro" id="IPR025392">
    <property type="entry name" value="DUF4124"/>
</dbReference>
<dbReference type="Proteomes" id="UP001429601">
    <property type="component" value="Unassembled WGS sequence"/>
</dbReference>
<dbReference type="EMBL" id="JAAQQR010000009">
    <property type="protein sequence ID" value="NID06509.1"/>
    <property type="molecule type" value="Genomic_DNA"/>
</dbReference>
<comment type="caution">
    <text evidence="4">The sequence shown here is derived from an EMBL/GenBank/DDBJ whole genome shotgun (WGS) entry which is preliminary data.</text>
</comment>
<proteinExistence type="predicted"/>
<accession>A0ABX0Q9F6</accession>
<sequence>MRRIVTLAVLLAACPLAFAQAYKWKDAQGVTHYADSPPPAGTKYDKVKTTGSVVPPAGQTPPPPPAAKPEPEKPSAGPTADTPENRAKLCATLKSNMETLAKPQQVSVDDGKGGQVPLDDAGRKRQIETTQAQMTLYCK</sequence>
<evidence type="ECO:0000313" key="4">
    <source>
        <dbReference type="EMBL" id="NID06509.1"/>
    </source>
</evidence>
<gene>
    <name evidence="4" type="ORF">HBF26_16565</name>
</gene>
<evidence type="ECO:0000259" key="3">
    <source>
        <dbReference type="Pfam" id="PF13511"/>
    </source>
</evidence>
<keyword evidence="5" id="KW-1185">Reference proteome</keyword>
<feature type="region of interest" description="Disordered" evidence="1">
    <location>
        <begin position="32"/>
        <end position="86"/>
    </location>
</feature>
<dbReference type="RefSeq" id="WP_167128994.1">
    <property type="nucleotide sequence ID" value="NZ_JAAQQR010000009.1"/>
</dbReference>
<organism evidence="4 5">
    <name type="scientific">Luteibacter jiangsuensis</name>
    <dbReference type="NCBI Taxonomy" id="637577"/>
    <lineage>
        <taxon>Bacteria</taxon>
        <taxon>Pseudomonadati</taxon>
        <taxon>Pseudomonadota</taxon>
        <taxon>Gammaproteobacteria</taxon>
        <taxon>Lysobacterales</taxon>
        <taxon>Rhodanobacteraceae</taxon>
        <taxon>Luteibacter</taxon>
    </lineage>
</organism>
<evidence type="ECO:0000313" key="5">
    <source>
        <dbReference type="Proteomes" id="UP001429601"/>
    </source>
</evidence>